<dbReference type="InterPro" id="IPR001173">
    <property type="entry name" value="Glyco_trans_2-like"/>
</dbReference>
<keyword evidence="4" id="KW-1185">Reference proteome</keyword>
<proteinExistence type="predicted"/>
<keyword evidence="1" id="KW-0472">Membrane</keyword>
<dbReference type="Pfam" id="PF00535">
    <property type="entry name" value="Glycos_transf_2"/>
    <property type="match status" value="1"/>
</dbReference>
<dbReference type="Proteomes" id="UP001176891">
    <property type="component" value="Unassembled WGS sequence"/>
</dbReference>
<evidence type="ECO:0000313" key="3">
    <source>
        <dbReference type="EMBL" id="MDO5987879.1"/>
    </source>
</evidence>
<evidence type="ECO:0000259" key="2">
    <source>
        <dbReference type="Pfam" id="PF00535"/>
    </source>
</evidence>
<dbReference type="SUPFAM" id="SSF53448">
    <property type="entry name" value="Nucleotide-diphospho-sugar transferases"/>
    <property type="match status" value="1"/>
</dbReference>
<keyword evidence="1" id="KW-1133">Transmembrane helix</keyword>
<dbReference type="InterPro" id="IPR029044">
    <property type="entry name" value="Nucleotide-diphossugar_trans"/>
</dbReference>
<dbReference type="RefSeq" id="WP_303282461.1">
    <property type="nucleotide sequence ID" value="NZ_BAABCZ010000011.1"/>
</dbReference>
<dbReference type="PANTHER" id="PTHR22916">
    <property type="entry name" value="GLYCOSYLTRANSFERASE"/>
    <property type="match status" value="1"/>
</dbReference>
<evidence type="ECO:0000256" key="1">
    <source>
        <dbReference type="SAM" id="Phobius"/>
    </source>
</evidence>
<dbReference type="PANTHER" id="PTHR22916:SF3">
    <property type="entry name" value="UDP-GLCNAC:BETAGAL BETA-1,3-N-ACETYLGLUCOSAMINYLTRANSFERASE-LIKE PROTEIN 1"/>
    <property type="match status" value="1"/>
</dbReference>
<organism evidence="3 4">
    <name type="scientific">Flavivirga amylovorans</name>
    <dbReference type="NCBI Taxonomy" id="870486"/>
    <lineage>
        <taxon>Bacteria</taxon>
        <taxon>Pseudomonadati</taxon>
        <taxon>Bacteroidota</taxon>
        <taxon>Flavobacteriia</taxon>
        <taxon>Flavobacteriales</taxon>
        <taxon>Flavobacteriaceae</taxon>
        <taxon>Flavivirga</taxon>
    </lineage>
</organism>
<keyword evidence="1" id="KW-0812">Transmembrane</keyword>
<dbReference type="EMBL" id="JAUOEM010000003">
    <property type="protein sequence ID" value="MDO5987879.1"/>
    <property type="molecule type" value="Genomic_DNA"/>
</dbReference>
<dbReference type="GO" id="GO:0016757">
    <property type="term" value="F:glycosyltransferase activity"/>
    <property type="evidence" value="ECO:0007669"/>
    <property type="project" value="UniProtKB-KW"/>
</dbReference>
<protein>
    <submittedName>
        <fullName evidence="3">Glycosyltransferase family 2 protein</fullName>
        <ecNumber evidence="3">2.4.-.-</ecNumber>
    </submittedName>
</protein>
<dbReference type="Gene3D" id="3.90.550.10">
    <property type="entry name" value="Spore Coat Polysaccharide Biosynthesis Protein SpsA, Chain A"/>
    <property type="match status" value="1"/>
</dbReference>
<reference evidence="3" key="1">
    <citation type="submission" date="2023-07" db="EMBL/GenBank/DDBJ databases">
        <title>Two novel species in the genus Flavivirga.</title>
        <authorList>
            <person name="Kwon K."/>
        </authorList>
    </citation>
    <scope>NUCLEOTIDE SEQUENCE</scope>
    <source>
        <strain evidence="3">KACC 14157</strain>
    </source>
</reference>
<comment type="caution">
    <text evidence="3">The sequence shown here is derived from an EMBL/GenBank/DDBJ whole genome shotgun (WGS) entry which is preliminary data.</text>
</comment>
<name>A0ABT8X2Q9_9FLAO</name>
<sequence>MKKITVFTPTFNRAYCLPQCYKSLIKQTNQDFLWLIIDDGSTDNTRELVESWINEEKISIQYHYQENQGMHGAHNSAYSLINTELNVCIDSDDFMPDNAIERILTLWQKHGHGNEKYAGIIGLDIDRQGNIIGTPFPENLKECKYYQLKSKYNVVGDKKFVYRTEVIKKYPDYPIFKEERFVPLGYKYMLIDQDYWLLCFNEVFCDVEYMEDGSSLNIFNQYKKHPKGFAHERKQRMKYSYTLKEKFKNAIHYVSSSIMINNWKFINDSPKKMLTIIAIPFGIILYFYIMKTTKKGVMKKSKE</sequence>
<feature type="domain" description="Glycosyltransferase 2-like" evidence="2">
    <location>
        <begin position="5"/>
        <end position="113"/>
    </location>
</feature>
<accession>A0ABT8X2Q9</accession>
<dbReference type="CDD" id="cd00761">
    <property type="entry name" value="Glyco_tranf_GTA_type"/>
    <property type="match status" value="1"/>
</dbReference>
<keyword evidence="3" id="KW-0328">Glycosyltransferase</keyword>
<dbReference type="EC" id="2.4.-.-" evidence="3"/>
<evidence type="ECO:0000313" key="4">
    <source>
        <dbReference type="Proteomes" id="UP001176891"/>
    </source>
</evidence>
<feature type="transmembrane region" description="Helical" evidence="1">
    <location>
        <begin position="273"/>
        <end position="290"/>
    </location>
</feature>
<gene>
    <name evidence="3" type="ORF">Q4Q39_10745</name>
</gene>
<keyword evidence="3" id="KW-0808">Transferase</keyword>